<dbReference type="EMBL" id="CP059472">
    <property type="protein sequence ID" value="QMS97795.1"/>
    <property type="molecule type" value="Genomic_DNA"/>
</dbReference>
<sequence>MKNILTSVLIIMGLGYTSAQRLPPKPPKPPLPKFLKNKKAKKARPAPPKPGERPYIITPDGQKLYPGDTPRRPDAPPRPPRPPRHPLAK</sequence>
<dbReference type="Proteomes" id="UP000539710">
    <property type="component" value="Unassembled WGS sequence"/>
</dbReference>
<feature type="region of interest" description="Disordered" evidence="1">
    <location>
        <begin position="16"/>
        <end position="89"/>
    </location>
</feature>
<evidence type="ECO:0000313" key="3">
    <source>
        <dbReference type="EMBL" id="QMS97795.1"/>
    </source>
</evidence>
<keyword evidence="5" id="KW-1185">Reference proteome</keyword>
<feature type="compositionally biased region" description="Basic residues" evidence="1">
    <location>
        <begin position="35"/>
        <end position="44"/>
    </location>
</feature>
<evidence type="ECO:0000313" key="2">
    <source>
        <dbReference type="EMBL" id="MBA5246860.1"/>
    </source>
</evidence>
<reference evidence="5" key="2">
    <citation type="submission" date="2020-07" db="EMBL/GenBank/DDBJ databases">
        <title>Flavobacterium sp. xlx-214.</title>
        <authorList>
            <person name="Yang C."/>
        </authorList>
    </citation>
    <scope>NUCLEOTIDE SEQUENCE [LARGE SCALE GENOMIC DNA]</scope>
    <source>
        <strain evidence="5">CX-624</strain>
    </source>
</reference>
<dbReference type="KEGG" id="cbau:H1R16_08695"/>
<accession>A0A7D7LSG1</accession>
<dbReference type="AlphaFoldDB" id="A0A7D7LSG1"/>
<evidence type="ECO:0000313" key="5">
    <source>
        <dbReference type="Proteomes" id="UP000539710"/>
    </source>
</evidence>
<protein>
    <submittedName>
        <fullName evidence="3">Uncharacterized protein</fullName>
    </submittedName>
</protein>
<gene>
    <name evidence="3" type="ORF">H1R16_08695</name>
    <name evidence="2" type="ORF">H2507_06745</name>
</gene>
<name>A0A7D7LSG1_9FLAO</name>
<dbReference type="Proteomes" id="UP000515349">
    <property type="component" value="Chromosome"/>
</dbReference>
<organism evidence="3 4">
    <name type="scientific">Marnyiella aurantia</name>
    <dbReference type="NCBI Taxonomy" id="2758037"/>
    <lineage>
        <taxon>Bacteria</taxon>
        <taxon>Pseudomonadati</taxon>
        <taxon>Bacteroidota</taxon>
        <taxon>Flavobacteriia</taxon>
        <taxon>Flavobacteriales</taxon>
        <taxon>Weeksellaceae</taxon>
        <taxon>Marnyiella</taxon>
    </lineage>
</organism>
<evidence type="ECO:0000256" key="1">
    <source>
        <dbReference type="SAM" id="MobiDB-lite"/>
    </source>
</evidence>
<feature type="compositionally biased region" description="Pro residues" evidence="1">
    <location>
        <begin position="23"/>
        <end position="32"/>
    </location>
</feature>
<reference evidence="3 4" key="1">
    <citation type="submission" date="2020-07" db="EMBL/GenBank/DDBJ databases">
        <title>Chryseobacterium sp.cx-624.</title>
        <authorList>
            <person name="Yang C."/>
        </authorList>
    </citation>
    <scope>NUCLEOTIDE SEQUENCE [LARGE SCALE GENOMIC DNA]</scope>
    <source>
        <strain evidence="3">Cx-624</strain>
        <strain evidence="4">cx-624</strain>
    </source>
</reference>
<proteinExistence type="predicted"/>
<dbReference type="EMBL" id="JACEUX010000002">
    <property type="protein sequence ID" value="MBA5246860.1"/>
    <property type="molecule type" value="Genomic_DNA"/>
</dbReference>
<evidence type="ECO:0000313" key="4">
    <source>
        <dbReference type="Proteomes" id="UP000515349"/>
    </source>
</evidence>
<dbReference type="RefSeq" id="WP_181886968.1">
    <property type="nucleotide sequence ID" value="NZ_CP059472.1"/>
</dbReference>
<reference evidence="2" key="3">
    <citation type="submission" date="2020-07" db="EMBL/GenBank/DDBJ databases">
        <authorList>
            <person name="Yang C."/>
        </authorList>
    </citation>
    <scope>NUCLEOTIDE SEQUENCE</scope>
    <source>
        <strain evidence="2">Cx-624</strain>
    </source>
</reference>